<evidence type="ECO:0000313" key="3">
    <source>
        <dbReference type="Proteomes" id="UP000887540"/>
    </source>
</evidence>
<keyword evidence="2" id="KW-1133">Transmembrane helix</keyword>
<feature type="transmembrane region" description="Helical" evidence="2">
    <location>
        <begin position="17"/>
        <end position="38"/>
    </location>
</feature>
<evidence type="ECO:0000256" key="2">
    <source>
        <dbReference type="SAM" id="Phobius"/>
    </source>
</evidence>
<name>A0A914E6S2_9BILA</name>
<keyword evidence="3" id="KW-1185">Reference proteome</keyword>
<keyword evidence="2" id="KW-0472">Membrane</keyword>
<protein>
    <submittedName>
        <fullName evidence="4">Uncharacterized protein</fullName>
    </submittedName>
</protein>
<organism evidence="3 4">
    <name type="scientific">Acrobeloides nanus</name>
    <dbReference type="NCBI Taxonomy" id="290746"/>
    <lineage>
        <taxon>Eukaryota</taxon>
        <taxon>Metazoa</taxon>
        <taxon>Ecdysozoa</taxon>
        <taxon>Nematoda</taxon>
        <taxon>Chromadorea</taxon>
        <taxon>Rhabditida</taxon>
        <taxon>Tylenchina</taxon>
        <taxon>Cephalobomorpha</taxon>
        <taxon>Cephaloboidea</taxon>
        <taxon>Cephalobidae</taxon>
        <taxon>Acrobeloides</taxon>
    </lineage>
</organism>
<accession>A0A914E6S2</accession>
<dbReference type="AlphaFoldDB" id="A0A914E6S2"/>
<feature type="region of interest" description="Disordered" evidence="1">
    <location>
        <begin position="53"/>
        <end position="85"/>
    </location>
</feature>
<dbReference type="Proteomes" id="UP000887540">
    <property type="component" value="Unplaced"/>
</dbReference>
<dbReference type="WBParaSite" id="ACRNAN_scaffold6093.g28864.t1">
    <property type="protein sequence ID" value="ACRNAN_scaffold6093.g28864.t1"/>
    <property type="gene ID" value="ACRNAN_scaffold6093.g28864"/>
</dbReference>
<keyword evidence="2" id="KW-0812">Transmembrane</keyword>
<sequence length="133" mass="15207">MSIEGEAFVSQEFKTPLAFIAVVFFVVSTAIICFCSYCTESVVNVIKKFFGSRRHQHPPKSPMYSQLHSHLPDRPDMDEDSVNSSEISAKQKIHSKLFRYGSCPPEYRKFPTISRYKEEEELDETPGCYISAV</sequence>
<proteinExistence type="predicted"/>
<reference evidence="4" key="1">
    <citation type="submission" date="2022-11" db="UniProtKB">
        <authorList>
            <consortium name="WormBaseParasite"/>
        </authorList>
    </citation>
    <scope>IDENTIFICATION</scope>
</reference>
<evidence type="ECO:0000256" key="1">
    <source>
        <dbReference type="SAM" id="MobiDB-lite"/>
    </source>
</evidence>
<evidence type="ECO:0000313" key="4">
    <source>
        <dbReference type="WBParaSite" id="ACRNAN_scaffold6093.g28864.t1"/>
    </source>
</evidence>